<keyword evidence="3" id="KW-1185">Reference proteome</keyword>
<protein>
    <recommendedName>
        <fullName evidence="4">Lipoprotein</fullName>
    </recommendedName>
</protein>
<name>A0ABT5B7F5_9BACT</name>
<dbReference type="PROSITE" id="PS51257">
    <property type="entry name" value="PROKAR_LIPOPROTEIN"/>
    <property type="match status" value="1"/>
</dbReference>
<reference evidence="2 3" key="1">
    <citation type="submission" date="2022-11" db="EMBL/GenBank/DDBJ databases">
        <title>Minimal conservation of predation-associated metabolite biosynthetic gene clusters underscores biosynthetic potential of Myxococcota including descriptions for ten novel species: Archangium lansinium sp. nov., Myxococcus landrumus sp. nov., Nannocystis bai.</title>
        <authorList>
            <person name="Ahearne A."/>
            <person name="Stevens C."/>
            <person name="Dowd S."/>
        </authorList>
    </citation>
    <scope>NUCLEOTIDE SEQUENCE [LARGE SCALE GENOMIC DNA]</scope>
    <source>
        <strain evidence="2 3">NCELM</strain>
    </source>
</reference>
<feature type="region of interest" description="Disordered" evidence="1">
    <location>
        <begin position="31"/>
        <end position="53"/>
    </location>
</feature>
<evidence type="ECO:0000313" key="3">
    <source>
        <dbReference type="Proteomes" id="UP001217838"/>
    </source>
</evidence>
<dbReference type="RefSeq" id="WP_271999859.1">
    <property type="nucleotide sequence ID" value="NZ_JAQNDN010000010.1"/>
</dbReference>
<accession>A0ABT5B7F5</accession>
<evidence type="ECO:0000313" key="2">
    <source>
        <dbReference type="EMBL" id="MDC0670048.1"/>
    </source>
</evidence>
<gene>
    <name evidence="2" type="ORF">POL58_20010</name>
</gene>
<dbReference type="Proteomes" id="UP001217838">
    <property type="component" value="Unassembled WGS sequence"/>
</dbReference>
<proteinExistence type="predicted"/>
<dbReference type="EMBL" id="JAQNDN010000010">
    <property type="protein sequence ID" value="MDC0670048.1"/>
    <property type="molecule type" value="Genomic_DNA"/>
</dbReference>
<evidence type="ECO:0008006" key="4">
    <source>
        <dbReference type="Google" id="ProtNLM"/>
    </source>
</evidence>
<comment type="caution">
    <text evidence="2">The sequence shown here is derived from an EMBL/GenBank/DDBJ whole genome shotgun (WGS) entry which is preliminary data.</text>
</comment>
<organism evidence="2 3">
    <name type="scientific">Nannocystis radixulma</name>
    <dbReference type="NCBI Taxonomy" id="2995305"/>
    <lineage>
        <taxon>Bacteria</taxon>
        <taxon>Pseudomonadati</taxon>
        <taxon>Myxococcota</taxon>
        <taxon>Polyangia</taxon>
        <taxon>Nannocystales</taxon>
        <taxon>Nannocystaceae</taxon>
        <taxon>Nannocystis</taxon>
    </lineage>
</organism>
<feature type="compositionally biased region" description="Basic and acidic residues" evidence="1">
    <location>
        <begin position="31"/>
        <end position="42"/>
    </location>
</feature>
<sequence>MPARSLLCAGLVLVACTAPPREEDIIELRARFSAEDRPERAPEPPAPTTPECPSGHVAQRLSGALAGLASVSYAGDEATLYGKVDRGATPPSPTELTIIRENGTERTTSFTYKVFPPAQDGSVGYLLEIPLRPARERERAVFVTEACLEIPAPTQLRAWTTFPASGRPIEELQALAAEVRPHLLAKLPPADRAALERFGALRPGFVGELPSTLPGCPRVVVVSNDMGGTLRGGWDHVSALLCIDAAGAVVRSLVAPQRGPAIGEFVVVDLDADGVDELIATISEMSRDVETSRRDELYWWDAATGALRSATLN</sequence>
<evidence type="ECO:0000256" key="1">
    <source>
        <dbReference type="SAM" id="MobiDB-lite"/>
    </source>
</evidence>